<dbReference type="GO" id="GO:0016787">
    <property type="term" value="F:hydrolase activity"/>
    <property type="evidence" value="ECO:0007669"/>
    <property type="project" value="UniProtKB-KW"/>
</dbReference>
<dbReference type="NCBIfam" id="TIGR01967">
    <property type="entry name" value="DEAH_box_HrpA"/>
    <property type="match status" value="1"/>
</dbReference>
<dbReference type="Gene3D" id="3.40.50.300">
    <property type="entry name" value="P-loop containing nucleotide triphosphate hydrolases"/>
    <property type="match status" value="2"/>
</dbReference>
<dbReference type="Gene3D" id="1.20.120.1080">
    <property type="match status" value="1"/>
</dbReference>
<dbReference type="InterPro" id="IPR010222">
    <property type="entry name" value="RNA_helicase_HrpA"/>
</dbReference>
<dbReference type="PANTHER" id="PTHR18934">
    <property type="entry name" value="ATP-DEPENDENT RNA HELICASE"/>
    <property type="match status" value="1"/>
</dbReference>
<dbReference type="FunFam" id="1.20.120.1080:FF:000005">
    <property type="entry name" value="ATP-dependent helicase HrpA"/>
    <property type="match status" value="1"/>
</dbReference>
<dbReference type="NCBIfam" id="NF008348">
    <property type="entry name" value="PRK11131.1"/>
    <property type="match status" value="1"/>
</dbReference>
<evidence type="ECO:0000256" key="7">
    <source>
        <dbReference type="ARBA" id="ARBA00047984"/>
    </source>
</evidence>
<dbReference type="STRING" id="67365.GCA_001704635_06552"/>
<name>A0A1R1SLF3_9ACTN</name>
<dbReference type="GO" id="GO:0005524">
    <property type="term" value="F:ATP binding"/>
    <property type="evidence" value="ECO:0007669"/>
    <property type="project" value="UniProtKB-KW"/>
</dbReference>
<organism evidence="10 11">
    <name type="scientific">Streptomyces sparsogenes DSM 40356</name>
    <dbReference type="NCBI Taxonomy" id="1331668"/>
    <lineage>
        <taxon>Bacteria</taxon>
        <taxon>Bacillati</taxon>
        <taxon>Actinomycetota</taxon>
        <taxon>Actinomycetes</taxon>
        <taxon>Kitasatosporales</taxon>
        <taxon>Streptomycetaceae</taxon>
        <taxon>Streptomyces</taxon>
    </lineage>
</organism>
<evidence type="ECO:0000256" key="6">
    <source>
        <dbReference type="ARBA" id="ARBA00022840"/>
    </source>
</evidence>
<dbReference type="InterPro" id="IPR027417">
    <property type="entry name" value="P-loop_NTPase"/>
</dbReference>
<evidence type="ECO:0000256" key="5">
    <source>
        <dbReference type="ARBA" id="ARBA00022806"/>
    </source>
</evidence>
<dbReference type="InterPro" id="IPR048333">
    <property type="entry name" value="HA2_WH"/>
</dbReference>
<dbReference type="Proteomes" id="UP000186168">
    <property type="component" value="Unassembled WGS sequence"/>
</dbReference>
<dbReference type="EC" id="3.6.4.13" evidence="2"/>
<dbReference type="InterPro" id="IPR003593">
    <property type="entry name" value="AAA+_ATPase"/>
</dbReference>
<feature type="domain" description="Helicase C-terminal" evidence="9">
    <location>
        <begin position="259"/>
        <end position="426"/>
    </location>
</feature>
<dbReference type="Pfam" id="PF21010">
    <property type="entry name" value="HA2_C"/>
    <property type="match status" value="1"/>
</dbReference>
<keyword evidence="11" id="KW-1185">Reference proteome</keyword>
<dbReference type="GO" id="GO:0003724">
    <property type="term" value="F:RNA helicase activity"/>
    <property type="evidence" value="ECO:0007669"/>
    <property type="project" value="UniProtKB-EC"/>
</dbReference>
<protein>
    <recommendedName>
        <fullName evidence="2">RNA helicase</fullName>
        <ecNumber evidence="2">3.6.4.13</ecNumber>
    </recommendedName>
</protein>
<accession>A0A1R1SLF3</accession>
<evidence type="ECO:0000313" key="10">
    <source>
        <dbReference type="EMBL" id="OMI39145.1"/>
    </source>
</evidence>
<dbReference type="SMART" id="SM00490">
    <property type="entry name" value="HELICc"/>
    <property type="match status" value="1"/>
</dbReference>
<dbReference type="GO" id="GO:0003723">
    <property type="term" value="F:RNA binding"/>
    <property type="evidence" value="ECO:0007669"/>
    <property type="project" value="TreeGrafter"/>
</dbReference>
<dbReference type="InterPro" id="IPR024590">
    <property type="entry name" value="HrpA_C"/>
</dbReference>
<dbReference type="PROSITE" id="PS51194">
    <property type="entry name" value="HELICASE_CTER"/>
    <property type="match status" value="1"/>
</dbReference>
<keyword evidence="5 10" id="KW-0347">Helicase</keyword>
<evidence type="ECO:0000313" key="11">
    <source>
        <dbReference type="Proteomes" id="UP000186168"/>
    </source>
</evidence>
<comment type="catalytic activity">
    <reaction evidence="7">
        <text>ATP + H2O = ADP + phosphate + H(+)</text>
        <dbReference type="Rhea" id="RHEA:13065"/>
        <dbReference type="ChEBI" id="CHEBI:15377"/>
        <dbReference type="ChEBI" id="CHEBI:15378"/>
        <dbReference type="ChEBI" id="CHEBI:30616"/>
        <dbReference type="ChEBI" id="CHEBI:43474"/>
        <dbReference type="ChEBI" id="CHEBI:456216"/>
        <dbReference type="EC" id="3.6.4.13"/>
    </reaction>
</comment>
<dbReference type="SMART" id="SM00382">
    <property type="entry name" value="AAA"/>
    <property type="match status" value="1"/>
</dbReference>
<dbReference type="InterPro" id="IPR014001">
    <property type="entry name" value="Helicase_ATP-bd"/>
</dbReference>
<reference evidence="10 11" key="1">
    <citation type="submission" date="2013-05" db="EMBL/GenBank/DDBJ databases">
        <title>Genome sequence of Streptomyces sparsogenes DSM 40356.</title>
        <authorList>
            <person name="Coyne S."/>
            <person name="Seebeck F.P."/>
        </authorList>
    </citation>
    <scope>NUCLEOTIDE SEQUENCE [LARGE SCALE GENOMIC DNA]</scope>
    <source>
        <strain evidence="10 11">DSM 40356</strain>
    </source>
</reference>
<evidence type="ECO:0000256" key="4">
    <source>
        <dbReference type="ARBA" id="ARBA00022801"/>
    </source>
</evidence>
<dbReference type="CDD" id="cd18791">
    <property type="entry name" value="SF2_C_RHA"/>
    <property type="match status" value="1"/>
</dbReference>
<keyword evidence="4" id="KW-0378">Hydrolase</keyword>
<dbReference type="FunFam" id="3.40.50.300:FF:000439">
    <property type="entry name" value="ATP-dependent RNA helicase HrpA"/>
    <property type="match status" value="1"/>
</dbReference>
<dbReference type="CDD" id="cd17989">
    <property type="entry name" value="DEXHc_HrpA"/>
    <property type="match status" value="1"/>
</dbReference>
<evidence type="ECO:0000259" key="8">
    <source>
        <dbReference type="PROSITE" id="PS51192"/>
    </source>
</evidence>
<comment type="similarity">
    <text evidence="1">Belongs to the DEAD box helicase family. DEAH subfamily.</text>
</comment>
<dbReference type="SUPFAM" id="SSF52540">
    <property type="entry name" value="P-loop containing nucleoside triphosphate hydrolases"/>
    <property type="match status" value="1"/>
</dbReference>
<keyword evidence="3" id="KW-0547">Nucleotide-binding</keyword>
<evidence type="ECO:0000259" key="9">
    <source>
        <dbReference type="PROSITE" id="PS51194"/>
    </source>
</evidence>
<dbReference type="Pfam" id="PF07717">
    <property type="entry name" value="OB_NTP_bind"/>
    <property type="match status" value="1"/>
</dbReference>
<dbReference type="EMBL" id="ASQP01000179">
    <property type="protein sequence ID" value="OMI39145.1"/>
    <property type="molecule type" value="Genomic_DNA"/>
</dbReference>
<dbReference type="FunFam" id="3.40.50.300:FF:000575">
    <property type="entry name" value="ATP-dependent helicase hrpA"/>
    <property type="match status" value="1"/>
</dbReference>
<dbReference type="Pfam" id="PF04408">
    <property type="entry name" value="WHD_HA2"/>
    <property type="match status" value="1"/>
</dbReference>
<dbReference type="SMART" id="SM00487">
    <property type="entry name" value="DEXDc"/>
    <property type="match status" value="1"/>
</dbReference>
<dbReference type="InterPro" id="IPR011545">
    <property type="entry name" value="DEAD/DEAH_box_helicase_dom"/>
</dbReference>
<gene>
    <name evidence="10" type="ORF">SPAR_12327</name>
</gene>
<dbReference type="PANTHER" id="PTHR18934:SF99">
    <property type="entry name" value="ATP-DEPENDENT RNA HELICASE DHX37-RELATED"/>
    <property type="match status" value="1"/>
</dbReference>
<dbReference type="Pfam" id="PF00271">
    <property type="entry name" value="Helicase_C"/>
    <property type="match status" value="1"/>
</dbReference>
<dbReference type="SMART" id="SM00847">
    <property type="entry name" value="HA2"/>
    <property type="match status" value="1"/>
</dbReference>
<feature type="domain" description="Helicase ATP-binding" evidence="8">
    <location>
        <begin position="68"/>
        <end position="231"/>
    </location>
</feature>
<dbReference type="Pfam" id="PF00270">
    <property type="entry name" value="DEAD"/>
    <property type="match status" value="1"/>
</dbReference>
<dbReference type="Pfam" id="PF11898">
    <property type="entry name" value="DUF3418"/>
    <property type="match status" value="1"/>
</dbReference>
<dbReference type="InterPro" id="IPR001650">
    <property type="entry name" value="Helicase_C-like"/>
</dbReference>
<dbReference type="InterPro" id="IPR011709">
    <property type="entry name" value="DEAD-box_helicase_OB_fold"/>
</dbReference>
<dbReference type="PROSITE" id="PS51192">
    <property type="entry name" value="HELICASE_ATP_BIND_1"/>
    <property type="match status" value="1"/>
</dbReference>
<keyword evidence="6" id="KW-0067">ATP-binding</keyword>
<proteinExistence type="inferred from homology"/>
<evidence type="ECO:0000256" key="1">
    <source>
        <dbReference type="ARBA" id="ARBA00008792"/>
    </source>
</evidence>
<evidence type="ECO:0000256" key="2">
    <source>
        <dbReference type="ARBA" id="ARBA00012552"/>
    </source>
</evidence>
<evidence type="ECO:0000256" key="3">
    <source>
        <dbReference type="ARBA" id="ARBA00022741"/>
    </source>
</evidence>
<comment type="caution">
    <text evidence="10">The sequence shown here is derived from an EMBL/GenBank/DDBJ whole genome shotgun (WGS) entry which is preliminary data.</text>
</comment>
<sequence>MLRDQQRLGRRLDGARRIRKPEARAAVLGEIADEIERAELRVEGRRAAVPAVTYPEELPVSQKKDDILAAVRDHQVVIVAGETGSGKTTQIPKICLELGRGVKGLIGHTQPRRIAARTVAERIAEELRSPLGESVGWKVRFTDQVSPDTHVKLMTDGILLAEIQTDRELRQYDTIIIDEAHERSLNIDFLLGYLAQLLPRRPDLKVVITSATIDPERFSRHFGDAPIVEVSGRTYPVEVRYRPLLEEGGEDSDRDQITAICDAVDELQAEGPGDILVFLSGEREIRDTADALNKKQLRATEVLPLYARLSHAEQHRVFQRHTGRRIVLATNVAETSLTVPGIRYVIDPGTARISRYSHRTKVQRLPIEPVSQASANQRKGRCGRTSDGICIRLYSEDDFLTRPEFTDAEILRTNLASVILQMTAAGLGDIEKFPFIDPPDRRNIKDGVQLLEELHALDGAQKDPRKRLTPVGRKLAQLPVDPRLARMVLEADRNGCVREVMVIAAALSIQDPRERPSDKQQQADQQHARFKDEGSDFLAFLNLWKYIRERQKELSSSAFRRMCRQEFLNYLRIREWQDIYSQLRAVAKTMGIQMSDQDASPDRIHTSLLAGLLSHVGLKDTDKNEYLGARSAKFAVFPGSALFKKPPRWIMSAELVETSRLWARVNAKIEPEWIEPLAEHLVKRTYSEPHWEQKQAAVMAYERVTLYGVPIVAQRKVNYGRIDPETCRDLFIRNALVEGDWRTHHQFFHDNRKLLGEVEELEHRARRRDILVDDETLFDFYDQRLPEHIVSGAHFDSWWKHKRREEPELLNFEKSMLINERAAGVTKDAYPDSWRQGKLKFKVTYQFEPGTDADGVTVHIPLQVLNQVTPDGFDWQIPGLREDLVTELIRSLPKPIRRNYVPAPNYAKRFLDTVVPLQEPLTTALSRELQRMAGVRIDPEDWDPDKVPGHLKITFRVVDERRRKLAEDKDLEALKQRLKPKTRAAISKAFETSKEGGGLEQRTGLTRWTVGTLPRTFETRRAGQPVKAYPALVDEGESVAVRLFDTEAEQREAMWRGTRRLILLGLPANPAKFAQDKLSNQAKLALSRSPHGSVQALFEDCVAASADRLIAGRGGPAWDEEGFRKLFDGVRADIMDATLDTVRKVQEVLAAWQACERRLKATTSPALLASLADVKEQLAELIKPGFVTEHGVRRLPDLMRYLVAVDRRLQQLPTGAERDRARMAKVKEMRDEYAWLLEQFPAGRPVPREALEIRWMIEELRVSYFAHALGTAYPVSDKRIVKAIDALAP</sequence>
<dbReference type="InterPro" id="IPR007502">
    <property type="entry name" value="Helicase-assoc_dom"/>
</dbReference>